<feature type="domain" description="Homeobox" evidence="10">
    <location>
        <begin position="14"/>
        <end position="59"/>
    </location>
</feature>
<evidence type="ECO:0000256" key="6">
    <source>
        <dbReference type="ARBA" id="ARBA00023155"/>
    </source>
</evidence>
<dbReference type="OMA" id="RHEQWRQ"/>
<dbReference type="GeneTree" id="ENSGT00940000169173"/>
<sequence>MASGPQQNPKLNDSLVQILEENFKKNKFPDTTEVMLISAETGLTEETKWFQKRHEQWRQSEGLPAKVGSILD</sequence>
<dbReference type="Proteomes" id="UP000264800">
    <property type="component" value="Unplaced"/>
</dbReference>
<keyword evidence="8 9" id="KW-0539">Nucleus</keyword>
<evidence type="ECO:0000259" key="10">
    <source>
        <dbReference type="Pfam" id="PF00046"/>
    </source>
</evidence>
<evidence type="ECO:0000256" key="2">
    <source>
        <dbReference type="ARBA" id="ARBA00021327"/>
    </source>
</evidence>
<name>A0A3Q3ET18_KRYMA</name>
<keyword evidence="6 9" id="KW-0371">Homeobox</keyword>
<organism evidence="11 12">
    <name type="scientific">Kryptolebias marmoratus</name>
    <name type="common">Mangrove killifish</name>
    <name type="synonym">Rivulus marmoratus</name>
    <dbReference type="NCBI Taxonomy" id="37003"/>
    <lineage>
        <taxon>Eukaryota</taxon>
        <taxon>Metazoa</taxon>
        <taxon>Chordata</taxon>
        <taxon>Craniata</taxon>
        <taxon>Vertebrata</taxon>
        <taxon>Euteleostomi</taxon>
        <taxon>Actinopterygii</taxon>
        <taxon>Neopterygii</taxon>
        <taxon>Teleostei</taxon>
        <taxon>Neoteleostei</taxon>
        <taxon>Acanthomorphata</taxon>
        <taxon>Ovalentaria</taxon>
        <taxon>Atherinomorphae</taxon>
        <taxon>Cyprinodontiformes</taxon>
        <taxon>Rivulidae</taxon>
        <taxon>Kryptolebias</taxon>
    </lineage>
</organism>
<evidence type="ECO:0000256" key="1">
    <source>
        <dbReference type="ARBA" id="ARBA00004123"/>
    </source>
</evidence>
<dbReference type="AlphaFoldDB" id="A0A3Q3ET18"/>
<dbReference type="InterPro" id="IPR039162">
    <property type="entry name" value="HOPX"/>
</dbReference>
<dbReference type="CDD" id="cd00086">
    <property type="entry name" value="homeodomain"/>
    <property type="match status" value="1"/>
</dbReference>
<dbReference type="GO" id="GO:0005634">
    <property type="term" value="C:nucleus"/>
    <property type="evidence" value="ECO:0007669"/>
    <property type="project" value="UniProtKB-SubCell"/>
</dbReference>
<dbReference type="GO" id="GO:0003677">
    <property type="term" value="F:DNA binding"/>
    <property type="evidence" value="ECO:0007669"/>
    <property type="project" value="UniProtKB-KW"/>
</dbReference>
<accession>A0A3Q3ET18</accession>
<keyword evidence="5" id="KW-0805">Transcription regulation</keyword>
<dbReference type="GO" id="GO:0006357">
    <property type="term" value="P:regulation of transcription by RNA polymerase II"/>
    <property type="evidence" value="ECO:0007669"/>
    <property type="project" value="TreeGrafter"/>
</dbReference>
<comment type="subcellular location">
    <subcellularLocation>
        <location evidence="1 9">Nucleus</location>
    </subcellularLocation>
</comment>
<evidence type="ECO:0000256" key="4">
    <source>
        <dbReference type="ARBA" id="ARBA00022491"/>
    </source>
</evidence>
<dbReference type="SUPFAM" id="SSF46689">
    <property type="entry name" value="Homeodomain-like"/>
    <property type="match status" value="1"/>
</dbReference>
<evidence type="ECO:0000256" key="9">
    <source>
        <dbReference type="RuleBase" id="RU000682"/>
    </source>
</evidence>
<proteinExistence type="predicted"/>
<dbReference type="Ensembl" id="ENSKMAT00000004994.1">
    <property type="protein sequence ID" value="ENSKMAP00000004907.1"/>
    <property type="gene ID" value="ENSKMAG00000003742.1"/>
</dbReference>
<protein>
    <recommendedName>
        <fullName evidence="2">Homeodomain-only protein</fullName>
    </recommendedName>
</protein>
<evidence type="ECO:0000313" key="12">
    <source>
        <dbReference type="Proteomes" id="UP000264800"/>
    </source>
</evidence>
<keyword evidence="9" id="KW-0238">DNA-binding</keyword>
<evidence type="ECO:0000256" key="7">
    <source>
        <dbReference type="ARBA" id="ARBA00023163"/>
    </source>
</evidence>
<keyword evidence="7" id="KW-0804">Transcription</keyword>
<reference evidence="11" key="2">
    <citation type="submission" date="2025-09" db="UniProtKB">
        <authorList>
            <consortium name="Ensembl"/>
        </authorList>
    </citation>
    <scope>IDENTIFICATION</scope>
</reference>
<dbReference type="STRING" id="37003.ENSKMAP00000004907"/>
<dbReference type="PANTHER" id="PTHR21408">
    <property type="entry name" value="HOMEODOMAIN-ONLY PROTEIN"/>
    <property type="match status" value="1"/>
</dbReference>
<dbReference type="Pfam" id="PF00046">
    <property type="entry name" value="Homeodomain"/>
    <property type="match status" value="1"/>
</dbReference>
<evidence type="ECO:0000256" key="8">
    <source>
        <dbReference type="ARBA" id="ARBA00023242"/>
    </source>
</evidence>
<dbReference type="Gene3D" id="1.10.10.60">
    <property type="entry name" value="Homeodomain-like"/>
    <property type="match status" value="1"/>
</dbReference>
<dbReference type="GO" id="GO:0030154">
    <property type="term" value="P:cell differentiation"/>
    <property type="evidence" value="ECO:0007669"/>
    <property type="project" value="InterPro"/>
</dbReference>
<dbReference type="InterPro" id="IPR001356">
    <property type="entry name" value="HD"/>
</dbReference>
<reference evidence="11" key="1">
    <citation type="submission" date="2025-08" db="UniProtKB">
        <authorList>
            <consortium name="Ensembl"/>
        </authorList>
    </citation>
    <scope>IDENTIFICATION</scope>
</reference>
<keyword evidence="12" id="KW-1185">Reference proteome</keyword>
<evidence type="ECO:0000256" key="3">
    <source>
        <dbReference type="ARBA" id="ARBA00022473"/>
    </source>
</evidence>
<dbReference type="PANTHER" id="PTHR21408:SF1">
    <property type="entry name" value="HOMEODOMAIN-ONLY PROTEIN"/>
    <property type="match status" value="1"/>
</dbReference>
<dbReference type="InterPro" id="IPR009057">
    <property type="entry name" value="Homeodomain-like_sf"/>
</dbReference>
<keyword evidence="4" id="KW-0678">Repressor</keyword>
<evidence type="ECO:0000313" key="11">
    <source>
        <dbReference type="Ensembl" id="ENSKMAP00000004907.1"/>
    </source>
</evidence>
<keyword evidence="3" id="KW-0217">Developmental protein</keyword>
<evidence type="ECO:0000256" key="5">
    <source>
        <dbReference type="ARBA" id="ARBA00023015"/>
    </source>
</evidence>